<dbReference type="InterPro" id="IPR004332">
    <property type="entry name" value="Transposase_MuDR"/>
</dbReference>
<organism evidence="4 5">
    <name type="scientific">Arachis duranensis</name>
    <name type="common">Wild peanut</name>
    <dbReference type="NCBI Taxonomy" id="130453"/>
    <lineage>
        <taxon>Eukaryota</taxon>
        <taxon>Viridiplantae</taxon>
        <taxon>Streptophyta</taxon>
        <taxon>Embryophyta</taxon>
        <taxon>Tracheophyta</taxon>
        <taxon>Spermatophyta</taxon>
        <taxon>Magnoliopsida</taxon>
        <taxon>eudicotyledons</taxon>
        <taxon>Gunneridae</taxon>
        <taxon>Pentapetalae</taxon>
        <taxon>rosids</taxon>
        <taxon>fabids</taxon>
        <taxon>Fabales</taxon>
        <taxon>Fabaceae</taxon>
        <taxon>Papilionoideae</taxon>
        <taxon>50 kb inversion clade</taxon>
        <taxon>dalbergioids sensu lato</taxon>
        <taxon>Dalbergieae</taxon>
        <taxon>Pterocarpus clade</taxon>
        <taxon>Arachis</taxon>
    </lineage>
</organism>
<dbReference type="Proteomes" id="UP000515211">
    <property type="component" value="Chromosome 10"/>
</dbReference>
<dbReference type="OrthoDB" id="1421411at2759"/>
<dbReference type="InterPro" id="IPR018289">
    <property type="entry name" value="MULE_transposase_dom"/>
</dbReference>
<feature type="region of interest" description="Disordered" evidence="1">
    <location>
        <begin position="121"/>
        <end position="154"/>
    </location>
</feature>
<sequence length="400" mass="45128">MTNTLSELKTSILQKTGLCGSKWVKKVFYKIPIAIVSTGVQYETFVIGSNEDMEVLFHCRRSFLEFWCIRTESSVDDGGGASTSMLVVAAYGLLVEPTSVPPAAARSPGLIPALFGEGEPDHILGDSEEDTPRTPPACRGPSSSGSGQQPPHFSTWNLETKEEVVLSVKDYSIHRGVQYRVMKSDHLKFHGRCKEFGNGCTWLIRITLRQHKGNWEVRRADAAVQEATEETYGFRPSYRKVDEFTRYFHRLFWTFPPCIETFRHYKPLVSIDRTHLYGKYLYGKYGGTLLLAIAQDGNLNILPVAFALVEEENTESWAFFLSHLRQHVTPQEGILVISDRHNGIKAALEATDSSWLTPHAYRAYCIRHVAANFALSFKGQDARRLLVNAAYSKTKAEFDY</sequence>
<dbReference type="Pfam" id="PF10551">
    <property type="entry name" value="MULE"/>
    <property type="match status" value="1"/>
</dbReference>
<protein>
    <submittedName>
        <fullName evidence="5">Uncharacterized protein LOC107470832</fullName>
    </submittedName>
</protein>
<dbReference type="Pfam" id="PF03108">
    <property type="entry name" value="DBD_Tnp_Mut"/>
    <property type="match status" value="1"/>
</dbReference>
<evidence type="ECO:0000256" key="1">
    <source>
        <dbReference type="SAM" id="MobiDB-lite"/>
    </source>
</evidence>
<proteinExistence type="predicted"/>
<accession>A0A6P4BYG2</accession>
<feature type="compositionally biased region" description="Low complexity" evidence="1">
    <location>
        <begin position="140"/>
        <end position="151"/>
    </location>
</feature>
<name>A0A6P4BYG2_ARADU</name>
<gene>
    <name evidence="5" type="primary">LOC107470832</name>
</gene>
<reference evidence="5" key="2">
    <citation type="submission" date="2025-08" db="UniProtKB">
        <authorList>
            <consortium name="RefSeq"/>
        </authorList>
    </citation>
    <scope>IDENTIFICATION</scope>
    <source>
        <tissue evidence="5">Whole plant</tissue>
    </source>
</reference>
<dbReference type="AlphaFoldDB" id="A0A6P4BYG2"/>
<dbReference type="RefSeq" id="XP_015945742.1">
    <property type="nucleotide sequence ID" value="XM_016090256.1"/>
</dbReference>
<evidence type="ECO:0000313" key="4">
    <source>
        <dbReference type="Proteomes" id="UP000515211"/>
    </source>
</evidence>
<evidence type="ECO:0000313" key="5">
    <source>
        <dbReference type="RefSeq" id="XP_015945742.1"/>
    </source>
</evidence>
<evidence type="ECO:0000259" key="3">
    <source>
        <dbReference type="Pfam" id="PF10551"/>
    </source>
</evidence>
<keyword evidence="4" id="KW-1185">Reference proteome</keyword>
<evidence type="ECO:0000259" key="2">
    <source>
        <dbReference type="Pfam" id="PF03108"/>
    </source>
</evidence>
<feature type="domain" description="MULE transposase" evidence="3">
    <location>
        <begin position="278"/>
        <end position="372"/>
    </location>
</feature>
<feature type="domain" description="Transposase MuDR plant" evidence="2">
    <location>
        <begin position="165"/>
        <end position="214"/>
    </location>
</feature>
<dbReference type="PANTHER" id="PTHR31973:SF195">
    <property type="entry name" value="MUDR FAMILY TRANSPOSASE"/>
    <property type="match status" value="1"/>
</dbReference>
<dbReference type="GeneID" id="107470832"/>
<dbReference type="PANTHER" id="PTHR31973">
    <property type="entry name" value="POLYPROTEIN, PUTATIVE-RELATED"/>
    <property type="match status" value="1"/>
</dbReference>
<dbReference type="KEGG" id="adu:107470832"/>
<reference evidence="4" key="1">
    <citation type="journal article" date="2016" name="Nat. Genet.">
        <title>The genome sequences of Arachis duranensis and Arachis ipaensis, the diploid ancestors of cultivated peanut.</title>
        <authorList>
            <person name="Bertioli D.J."/>
            <person name="Cannon S.B."/>
            <person name="Froenicke L."/>
            <person name="Huang G."/>
            <person name="Farmer A.D."/>
            <person name="Cannon E.K."/>
            <person name="Liu X."/>
            <person name="Gao D."/>
            <person name="Clevenger J."/>
            <person name="Dash S."/>
            <person name="Ren L."/>
            <person name="Moretzsohn M.C."/>
            <person name="Shirasawa K."/>
            <person name="Huang W."/>
            <person name="Vidigal B."/>
            <person name="Abernathy B."/>
            <person name="Chu Y."/>
            <person name="Niederhuth C.E."/>
            <person name="Umale P."/>
            <person name="Araujo A.C."/>
            <person name="Kozik A."/>
            <person name="Kim K.D."/>
            <person name="Burow M.D."/>
            <person name="Varshney R.K."/>
            <person name="Wang X."/>
            <person name="Zhang X."/>
            <person name="Barkley N."/>
            <person name="Guimaraes P.M."/>
            <person name="Isobe S."/>
            <person name="Guo B."/>
            <person name="Liao B."/>
            <person name="Stalker H.T."/>
            <person name="Schmitz R.J."/>
            <person name="Scheffler B.E."/>
            <person name="Leal-Bertioli S.C."/>
            <person name="Xun X."/>
            <person name="Jackson S.A."/>
            <person name="Michelmore R."/>
            <person name="Ozias-Akins P."/>
        </authorList>
    </citation>
    <scope>NUCLEOTIDE SEQUENCE [LARGE SCALE GENOMIC DNA]</scope>
    <source>
        <strain evidence="4">cv. V14167</strain>
    </source>
</reference>